<feature type="transmembrane region" description="Helical" evidence="1">
    <location>
        <begin position="36"/>
        <end position="55"/>
    </location>
</feature>
<sequence length="245" mass="27024">METIILGTQFFANLLLWIGLSLVAERAPISAFQKRFVQMTSAILLIVWFAAIYLLAENGFFLATGAIPLVLIIPFTVGFFLFFSQTFRKLLSVTPMHWIIGFQVFRVLGSLLLIGYVQGLLPGIAALPGGIGDVTTGLTAPPVAYWFYKKGKGARLIAYIWNSFGALELINALTIGILAQTPLIKSEPKAALLGILPFVLFPAFTLPHSLLLHGYTFWLLGKRRTEKGTPRSRMPMYNMSVEGAK</sequence>
<feature type="transmembrane region" description="Helical" evidence="1">
    <location>
        <begin position="191"/>
        <end position="221"/>
    </location>
</feature>
<feature type="transmembrane region" description="Helical" evidence="1">
    <location>
        <begin position="61"/>
        <end position="83"/>
    </location>
</feature>
<dbReference type="EMBL" id="BNJK01000002">
    <property type="protein sequence ID" value="GHO98120.1"/>
    <property type="molecule type" value="Genomic_DNA"/>
</dbReference>
<feature type="transmembrane region" description="Helical" evidence="1">
    <location>
        <begin position="95"/>
        <end position="117"/>
    </location>
</feature>
<gene>
    <name evidence="2" type="ORF">KSF_081680</name>
</gene>
<organism evidence="2 3">
    <name type="scientific">Reticulibacter mediterranei</name>
    <dbReference type="NCBI Taxonomy" id="2778369"/>
    <lineage>
        <taxon>Bacteria</taxon>
        <taxon>Bacillati</taxon>
        <taxon>Chloroflexota</taxon>
        <taxon>Ktedonobacteria</taxon>
        <taxon>Ktedonobacterales</taxon>
        <taxon>Reticulibacteraceae</taxon>
        <taxon>Reticulibacter</taxon>
    </lineage>
</organism>
<keyword evidence="1" id="KW-1133">Transmembrane helix</keyword>
<evidence type="ECO:0000256" key="1">
    <source>
        <dbReference type="SAM" id="Phobius"/>
    </source>
</evidence>
<evidence type="ECO:0000313" key="2">
    <source>
        <dbReference type="EMBL" id="GHO98120.1"/>
    </source>
</evidence>
<keyword evidence="3" id="KW-1185">Reference proteome</keyword>
<comment type="caution">
    <text evidence="2">The sequence shown here is derived from an EMBL/GenBank/DDBJ whole genome shotgun (WGS) entry which is preliminary data.</text>
</comment>
<feature type="transmembrane region" description="Helical" evidence="1">
    <location>
        <begin position="6"/>
        <end position="24"/>
    </location>
</feature>
<accession>A0A8J3IT86</accession>
<proteinExistence type="predicted"/>
<keyword evidence="1" id="KW-0812">Transmembrane</keyword>
<dbReference type="Proteomes" id="UP000597444">
    <property type="component" value="Unassembled WGS sequence"/>
</dbReference>
<name>A0A8J3IT86_9CHLR</name>
<evidence type="ECO:0000313" key="3">
    <source>
        <dbReference type="Proteomes" id="UP000597444"/>
    </source>
</evidence>
<protein>
    <submittedName>
        <fullName evidence="2">Uncharacterized protein</fullName>
    </submittedName>
</protein>
<dbReference type="RefSeq" id="WP_220208885.1">
    <property type="nucleotide sequence ID" value="NZ_BNJK01000002.1"/>
</dbReference>
<reference evidence="2" key="1">
    <citation type="submission" date="2020-10" db="EMBL/GenBank/DDBJ databases">
        <title>Taxonomic study of unclassified bacteria belonging to the class Ktedonobacteria.</title>
        <authorList>
            <person name="Yabe S."/>
            <person name="Wang C.M."/>
            <person name="Zheng Y."/>
            <person name="Sakai Y."/>
            <person name="Cavaletti L."/>
            <person name="Monciardini P."/>
            <person name="Donadio S."/>
        </authorList>
    </citation>
    <scope>NUCLEOTIDE SEQUENCE</scope>
    <source>
        <strain evidence="2">ID150040</strain>
    </source>
</reference>
<keyword evidence="1" id="KW-0472">Membrane</keyword>
<feature type="transmembrane region" description="Helical" evidence="1">
    <location>
        <begin position="159"/>
        <end position="179"/>
    </location>
</feature>
<dbReference type="AlphaFoldDB" id="A0A8J3IT86"/>